<proteinExistence type="predicted"/>
<sequence length="73" mass="7491">MAALGATSRPRAADEVQVRNLKSPVGATLAEPGRLRIFVGFQVASSLPLVGRELDFGADYPSGCAAAVDCSDA</sequence>
<gene>
    <name evidence="1" type="ORF">Nepgr_021411</name>
</gene>
<dbReference type="AlphaFoldDB" id="A0AAD3SYK2"/>
<evidence type="ECO:0000313" key="1">
    <source>
        <dbReference type="EMBL" id="GMH19570.1"/>
    </source>
</evidence>
<keyword evidence="2" id="KW-1185">Reference proteome</keyword>
<dbReference type="EMBL" id="BSYO01000021">
    <property type="protein sequence ID" value="GMH19570.1"/>
    <property type="molecule type" value="Genomic_DNA"/>
</dbReference>
<name>A0AAD3SYK2_NEPGR</name>
<reference evidence="1" key="1">
    <citation type="submission" date="2023-05" db="EMBL/GenBank/DDBJ databases">
        <title>Nepenthes gracilis genome sequencing.</title>
        <authorList>
            <person name="Fukushima K."/>
        </authorList>
    </citation>
    <scope>NUCLEOTIDE SEQUENCE</scope>
    <source>
        <strain evidence="1">SING2019-196</strain>
    </source>
</reference>
<comment type="caution">
    <text evidence="1">The sequence shown here is derived from an EMBL/GenBank/DDBJ whole genome shotgun (WGS) entry which is preliminary data.</text>
</comment>
<dbReference type="Proteomes" id="UP001279734">
    <property type="component" value="Unassembled WGS sequence"/>
</dbReference>
<evidence type="ECO:0000313" key="2">
    <source>
        <dbReference type="Proteomes" id="UP001279734"/>
    </source>
</evidence>
<accession>A0AAD3SYK2</accession>
<organism evidence="1 2">
    <name type="scientific">Nepenthes gracilis</name>
    <name type="common">Slender pitcher plant</name>
    <dbReference type="NCBI Taxonomy" id="150966"/>
    <lineage>
        <taxon>Eukaryota</taxon>
        <taxon>Viridiplantae</taxon>
        <taxon>Streptophyta</taxon>
        <taxon>Embryophyta</taxon>
        <taxon>Tracheophyta</taxon>
        <taxon>Spermatophyta</taxon>
        <taxon>Magnoliopsida</taxon>
        <taxon>eudicotyledons</taxon>
        <taxon>Gunneridae</taxon>
        <taxon>Pentapetalae</taxon>
        <taxon>Caryophyllales</taxon>
        <taxon>Nepenthaceae</taxon>
        <taxon>Nepenthes</taxon>
    </lineage>
</organism>
<protein>
    <submittedName>
        <fullName evidence="1">Uncharacterized protein</fullName>
    </submittedName>
</protein>